<dbReference type="InterPro" id="IPR001128">
    <property type="entry name" value="Cyt_P450"/>
</dbReference>
<evidence type="ECO:0000256" key="10">
    <source>
        <dbReference type="ARBA" id="ARBA00023136"/>
    </source>
</evidence>
<comment type="cofactor">
    <cofactor evidence="1">
        <name>heme</name>
        <dbReference type="ChEBI" id="CHEBI:30413"/>
    </cofactor>
</comment>
<keyword evidence="3" id="KW-0349">Heme</keyword>
<protein>
    <submittedName>
        <fullName evidence="11">Cytochrome P450 82A3</fullName>
    </submittedName>
</protein>
<gene>
    <name evidence="11" type="primary">CYP82A3_9</name>
    <name evidence="11" type="ORF">CK203_007787</name>
</gene>
<dbReference type="PANTHER" id="PTHR47947">
    <property type="entry name" value="CYTOCHROME P450 82C3-RELATED"/>
    <property type="match status" value="1"/>
</dbReference>
<evidence type="ECO:0000256" key="5">
    <source>
        <dbReference type="ARBA" id="ARBA00022723"/>
    </source>
</evidence>
<sequence>MADKYGPIFFIKLGAQPVLVVSNWEVAKECFTTNDKAFANRPKLIAVEVMGYNNAMFGFSPYGSYWRQMRKIVTTHLLSNRSLEMLKLVRISEVKATIKELHELWVSKKSDSNMVSVEMRRWFGGLALNLAVRMTAGKRFSSDKEGVEYHKAIRCFFELTGKFMVSDALPFLRWFDLGGYEKAMKKTAKKCLNSDHDTVTVSLTWALSLLLNNRHVLNKAKEELDLHVGRERRVEERDMSNLVYLDAIIKETLRLYSAVQVLAAHESTEECVVGGCYIPAGTRLIINLWKIHHDPSVWSDPDQFMPERFSPRIRMLILIQGFEFATASDGPVDMTESIGLTNLKTTPLDVLLTPRLSSNLYE</sequence>
<dbReference type="PRINTS" id="PR00463">
    <property type="entry name" value="EP450I"/>
</dbReference>
<evidence type="ECO:0000256" key="3">
    <source>
        <dbReference type="ARBA" id="ARBA00022617"/>
    </source>
</evidence>
<proteinExistence type="predicted"/>
<keyword evidence="10" id="KW-0472">Membrane</keyword>
<evidence type="ECO:0000256" key="9">
    <source>
        <dbReference type="ARBA" id="ARBA00023033"/>
    </source>
</evidence>
<dbReference type="SUPFAM" id="SSF48264">
    <property type="entry name" value="Cytochrome P450"/>
    <property type="match status" value="1"/>
</dbReference>
<evidence type="ECO:0000256" key="8">
    <source>
        <dbReference type="ARBA" id="ARBA00023004"/>
    </source>
</evidence>
<evidence type="ECO:0000256" key="6">
    <source>
        <dbReference type="ARBA" id="ARBA00022989"/>
    </source>
</evidence>
<keyword evidence="8" id="KW-0408">Iron</keyword>
<dbReference type="InterPro" id="IPR050651">
    <property type="entry name" value="Plant_Cytochrome_P450_Monoox"/>
</dbReference>
<organism evidence="11 12">
    <name type="scientific">Vitis vinifera</name>
    <name type="common">Grape</name>
    <dbReference type="NCBI Taxonomy" id="29760"/>
    <lineage>
        <taxon>Eukaryota</taxon>
        <taxon>Viridiplantae</taxon>
        <taxon>Streptophyta</taxon>
        <taxon>Embryophyta</taxon>
        <taxon>Tracheophyta</taxon>
        <taxon>Spermatophyta</taxon>
        <taxon>Magnoliopsida</taxon>
        <taxon>eudicotyledons</taxon>
        <taxon>Gunneridae</taxon>
        <taxon>Pentapetalae</taxon>
        <taxon>rosids</taxon>
        <taxon>Vitales</taxon>
        <taxon>Vitaceae</taxon>
        <taxon>Viteae</taxon>
        <taxon>Vitis</taxon>
    </lineage>
</organism>
<comment type="caution">
    <text evidence="11">The sequence shown here is derived from an EMBL/GenBank/DDBJ whole genome shotgun (WGS) entry which is preliminary data.</text>
</comment>
<dbReference type="GO" id="GO:0005506">
    <property type="term" value="F:iron ion binding"/>
    <property type="evidence" value="ECO:0007669"/>
    <property type="project" value="InterPro"/>
</dbReference>
<dbReference type="AlphaFoldDB" id="A0A438K139"/>
<dbReference type="GO" id="GO:0016705">
    <property type="term" value="F:oxidoreductase activity, acting on paired donors, with incorporation or reduction of molecular oxygen"/>
    <property type="evidence" value="ECO:0007669"/>
    <property type="project" value="InterPro"/>
</dbReference>
<dbReference type="PANTHER" id="PTHR47947:SF26">
    <property type="entry name" value="CYTOCHROME P450"/>
    <property type="match status" value="1"/>
</dbReference>
<keyword evidence="6" id="KW-1133">Transmembrane helix</keyword>
<keyword evidence="7" id="KW-0560">Oxidoreductase</keyword>
<keyword evidence="9" id="KW-0503">Monooxygenase</keyword>
<dbReference type="GO" id="GO:0004497">
    <property type="term" value="F:monooxygenase activity"/>
    <property type="evidence" value="ECO:0007669"/>
    <property type="project" value="UniProtKB-KW"/>
</dbReference>
<keyword evidence="5" id="KW-0479">Metal-binding</keyword>
<evidence type="ECO:0000256" key="2">
    <source>
        <dbReference type="ARBA" id="ARBA00004370"/>
    </source>
</evidence>
<comment type="subcellular location">
    <subcellularLocation>
        <location evidence="2">Membrane</location>
    </subcellularLocation>
</comment>
<accession>A0A438K139</accession>
<evidence type="ECO:0000313" key="12">
    <source>
        <dbReference type="Proteomes" id="UP000288805"/>
    </source>
</evidence>
<dbReference type="GO" id="GO:0020037">
    <property type="term" value="F:heme binding"/>
    <property type="evidence" value="ECO:0007669"/>
    <property type="project" value="InterPro"/>
</dbReference>
<dbReference type="Pfam" id="PF00067">
    <property type="entry name" value="p450"/>
    <property type="match status" value="2"/>
</dbReference>
<evidence type="ECO:0000256" key="4">
    <source>
        <dbReference type="ARBA" id="ARBA00022692"/>
    </source>
</evidence>
<dbReference type="EMBL" id="QGNW01000019">
    <property type="protein sequence ID" value="RVX14911.1"/>
    <property type="molecule type" value="Genomic_DNA"/>
</dbReference>
<evidence type="ECO:0000256" key="7">
    <source>
        <dbReference type="ARBA" id="ARBA00023002"/>
    </source>
</evidence>
<name>A0A438K139_VITVI</name>
<dbReference type="InterPro" id="IPR036396">
    <property type="entry name" value="Cyt_P450_sf"/>
</dbReference>
<dbReference type="InterPro" id="IPR002401">
    <property type="entry name" value="Cyt_P450_E_grp-I"/>
</dbReference>
<dbReference type="Proteomes" id="UP000288805">
    <property type="component" value="Unassembled WGS sequence"/>
</dbReference>
<dbReference type="Gene3D" id="1.10.630.10">
    <property type="entry name" value="Cytochrome P450"/>
    <property type="match status" value="2"/>
</dbReference>
<dbReference type="GO" id="GO:0016020">
    <property type="term" value="C:membrane"/>
    <property type="evidence" value="ECO:0007669"/>
    <property type="project" value="UniProtKB-SubCell"/>
</dbReference>
<evidence type="ECO:0000313" key="11">
    <source>
        <dbReference type="EMBL" id="RVX14911.1"/>
    </source>
</evidence>
<keyword evidence="4" id="KW-0812">Transmembrane</keyword>
<reference evidence="11 12" key="1">
    <citation type="journal article" date="2018" name="PLoS Genet.">
        <title>Population sequencing reveals clonal diversity and ancestral inbreeding in the grapevine cultivar Chardonnay.</title>
        <authorList>
            <person name="Roach M.J."/>
            <person name="Johnson D.L."/>
            <person name="Bohlmann J."/>
            <person name="van Vuuren H.J."/>
            <person name="Jones S.J."/>
            <person name="Pretorius I.S."/>
            <person name="Schmidt S.A."/>
            <person name="Borneman A.R."/>
        </authorList>
    </citation>
    <scope>NUCLEOTIDE SEQUENCE [LARGE SCALE GENOMIC DNA]</scope>
    <source>
        <strain evidence="12">cv. Chardonnay</strain>
        <tissue evidence="11">Leaf</tissue>
    </source>
</reference>
<evidence type="ECO:0000256" key="1">
    <source>
        <dbReference type="ARBA" id="ARBA00001971"/>
    </source>
</evidence>